<feature type="compositionally biased region" description="Polar residues" evidence="1">
    <location>
        <begin position="90"/>
        <end position="102"/>
    </location>
</feature>
<name>A0AA36N3S4_9DINO</name>
<reference evidence="2" key="1">
    <citation type="submission" date="2023-08" db="EMBL/GenBank/DDBJ databases">
        <authorList>
            <person name="Chen Y."/>
            <person name="Shah S."/>
            <person name="Dougan E. K."/>
            <person name="Thang M."/>
            <person name="Chan C."/>
        </authorList>
    </citation>
    <scope>NUCLEOTIDE SEQUENCE</scope>
</reference>
<dbReference type="EMBL" id="CAUJNA010003271">
    <property type="protein sequence ID" value="CAJ1397580.1"/>
    <property type="molecule type" value="Genomic_DNA"/>
</dbReference>
<comment type="caution">
    <text evidence="2">The sequence shown here is derived from an EMBL/GenBank/DDBJ whole genome shotgun (WGS) entry which is preliminary data.</text>
</comment>
<proteinExistence type="predicted"/>
<protein>
    <submittedName>
        <fullName evidence="2">Uncharacterized protein</fullName>
    </submittedName>
</protein>
<evidence type="ECO:0000313" key="2">
    <source>
        <dbReference type="EMBL" id="CAJ1397580.1"/>
    </source>
</evidence>
<dbReference type="AlphaFoldDB" id="A0AA36N3S4"/>
<evidence type="ECO:0000313" key="3">
    <source>
        <dbReference type="Proteomes" id="UP001178507"/>
    </source>
</evidence>
<keyword evidence="3" id="KW-1185">Reference proteome</keyword>
<gene>
    <name evidence="2" type="ORF">EVOR1521_LOCUS21563</name>
</gene>
<evidence type="ECO:0000256" key="1">
    <source>
        <dbReference type="SAM" id="MobiDB-lite"/>
    </source>
</evidence>
<dbReference type="Proteomes" id="UP001178507">
    <property type="component" value="Unassembled WGS sequence"/>
</dbReference>
<sequence>MASCDGSGDEPLLHISEALLQSDLEVSPDSGRQEVLTWSQLSQLKADALESMEGLWNFTLAPSERTTFSAAPCELEERTTSEAPCELQEDSNMAATTAPSTSPVRARILPPHLQHRFDSLASTVPDSEDVDPEADVVKAEAKDTALDKADDCAVEVEMETMETEPKAKEEAPQERHWAFELLHWLQNAGDCGACASCAEVPCRRS</sequence>
<feature type="region of interest" description="Disordered" evidence="1">
    <location>
        <begin position="69"/>
        <end position="102"/>
    </location>
</feature>
<accession>A0AA36N3S4</accession>
<organism evidence="2 3">
    <name type="scientific">Effrenium voratum</name>
    <dbReference type="NCBI Taxonomy" id="2562239"/>
    <lineage>
        <taxon>Eukaryota</taxon>
        <taxon>Sar</taxon>
        <taxon>Alveolata</taxon>
        <taxon>Dinophyceae</taxon>
        <taxon>Suessiales</taxon>
        <taxon>Symbiodiniaceae</taxon>
        <taxon>Effrenium</taxon>
    </lineage>
</organism>